<dbReference type="PROSITE" id="PS50198">
    <property type="entry name" value="PPIC_PPIASE_2"/>
    <property type="match status" value="1"/>
</dbReference>
<evidence type="ECO:0000313" key="9">
    <source>
        <dbReference type="Proteomes" id="UP000002384"/>
    </source>
</evidence>
<dbReference type="Pfam" id="PF00639">
    <property type="entry name" value="Rotamase"/>
    <property type="match status" value="1"/>
</dbReference>
<organism evidence="8 9">
    <name type="scientific">Gloeothece citriformis (strain PCC 7424)</name>
    <name type="common">Cyanothece sp. (strain PCC 7424)</name>
    <dbReference type="NCBI Taxonomy" id="65393"/>
    <lineage>
        <taxon>Bacteria</taxon>
        <taxon>Bacillati</taxon>
        <taxon>Cyanobacteriota</taxon>
        <taxon>Cyanophyceae</taxon>
        <taxon>Oscillatoriophycideae</taxon>
        <taxon>Chroococcales</taxon>
        <taxon>Aphanothecaceae</taxon>
        <taxon>Gloeothece</taxon>
        <taxon>Gloeothece citriformis</taxon>
    </lineage>
</organism>
<comment type="catalytic activity">
    <reaction evidence="1">
        <text>[protein]-peptidylproline (omega=180) = [protein]-peptidylproline (omega=0)</text>
        <dbReference type="Rhea" id="RHEA:16237"/>
        <dbReference type="Rhea" id="RHEA-COMP:10747"/>
        <dbReference type="Rhea" id="RHEA-COMP:10748"/>
        <dbReference type="ChEBI" id="CHEBI:83833"/>
        <dbReference type="ChEBI" id="CHEBI:83834"/>
        <dbReference type="EC" id="5.2.1.8"/>
    </reaction>
</comment>
<keyword evidence="5 6" id="KW-0413">Isomerase</keyword>
<gene>
    <name evidence="8" type="ordered locus">PCC7424_0412</name>
</gene>
<dbReference type="InterPro" id="IPR050245">
    <property type="entry name" value="PrsA_foldase"/>
</dbReference>
<dbReference type="Proteomes" id="UP000002384">
    <property type="component" value="Chromosome"/>
</dbReference>
<evidence type="ECO:0000256" key="3">
    <source>
        <dbReference type="ARBA" id="ARBA00022729"/>
    </source>
</evidence>
<name>B7KC55_GLOC7</name>
<dbReference type="Gene3D" id="3.10.50.40">
    <property type="match status" value="1"/>
</dbReference>
<protein>
    <recommendedName>
        <fullName evidence="2">peptidylprolyl isomerase</fullName>
        <ecNumber evidence="2">5.2.1.8</ecNumber>
    </recommendedName>
</protein>
<evidence type="ECO:0000313" key="8">
    <source>
        <dbReference type="EMBL" id="ACK68878.1"/>
    </source>
</evidence>
<dbReference type="AlphaFoldDB" id="B7KC55"/>
<evidence type="ECO:0000256" key="5">
    <source>
        <dbReference type="ARBA" id="ARBA00023235"/>
    </source>
</evidence>
<proteinExistence type="predicted"/>
<dbReference type="InterPro" id="IPR000297">
    <property type="entry name" value="PPIase_PpiC"/>
</dbReference>
<dbReference type="HOGENOM" id="CLU_082394_1_0_3"/>
<dbReference type="OrthoDB" id="530022at2"/>
<dbReference type="GO" id="GO:0003755">
    <property type="term" value="F:peptidyl-prolyl cis-trans isomerase activity"/>
    <property type="evidence" value="ECO:0007669"/>
    <property type="project" value="UniProtKB-KW"/>
</dbReference>
<evidence type="ECO:0000259" key="7">
    <source>
        <dbReference type="PROSITE" id="PS50198"/>
    </source>
</evidence>
<dbReference type="eggNOG" id="COG0760">
    <property type="taxonomic scope" value="Bacteria"/>
</dbReference>
<keyword evidence="9" id="KW-1185">Reference proteome</keyword>
<evidence type="ECO:0000256" key="1">
    <source>
        <dbReference type="ARBA" id="ARBA00000971"/>
    </source>
</evidence>
<evidence type="ECO:0000256" key="2">
    <source>
        <dbReference type="ARBA" id="ARBA00013194"/>
    </source>
</evidence>
<dbReference type="PANTHER" id="PTHR47245:SF1">
    <property type="entry name" value="FOLDASE PROTEIN PRSA"/>
    <property type="match status" value="1"/>
</dbReference>
<dbReference type="EC" id="5.2.1.8" evidence="2"/>
<dbReference type="SUPFAM" id="SSF109998">
    <property type="entry name" value="Triger factor/SurA peptide-binding domain-like"/>
    <property type="match status" value="1"/>
</dbReference>
<dbReference type="InterPro" id="IPR027304">
    <property type="entry name" value="Trigger_fact/SurA_dom_sf"/>
</dbReference>
<accession>B7KC55</accession>
<dbReference type="PANTHER" id="PTHR47245">
    <property type="entry name" value="PEPTIDYLPROLYL ISOMERASE"/>
    <property type="match status" value="1"/>
</dbReference>
<dbReference type="RefSeq" id="WP_012597828.1">
    <property type="nucleotide sequence ID" value="NC_011729.1"/>
</dbReference>
<sequence>MVQTVKITEEEILKQVKLSSMMTDVVKDIVNRKIIEDETQKLGITVDEKELQQAADKLRLMYQLYKAEDTWKWLKENHLTVDDFEEIVFNKALSSKLAVHLFNDKIEPYYYEHQLDYTGVIMYEVILNDEELALELFYALQEGEITFSEIAHQYIEDTELRRKGGYRGLVYRKDLKPEISATVFAAKPPQVIKPIVTSKGVHLILVEEIIQRQLDNPLRHIIANSLFNEWLEKHTQQVEII</sequence>
<feature type="domain" description="PpiC" evidence="7">
    <location>
        <begin position="125"/>
        <end position="208"/>
    </location>
</feature>
<dbReference type="Gene3D" id="1.10.4030.10">
    <property type="entry name" value="Porin chaperone SurA, peptide-binding domain"/>
    <property type="match status" value="1"/>
</dbReference>
<keyword evidence="3" id="KW-0732">Signal</keyword>
<dbReference type="InterPro" id="IPR046357">
    <property type="entry name" value="PPIase_dom_sf"/>
</dbReference>
<evidence type="ECO:0000256" key="4">
    <source>
        <dbReference type="ARBA" id="ARBA00023110"/>
    </source>
</evidence>
<keyword evidence="4 6" id="KW-0697">Rotamase</keyword>
<evidence type="ECO:0000256" key="6">
    <source>
        <dbReference type="PROSITE-ProRule" id="PRU00278"/>
    </source>
</evidence>
<dbReference type="KEGG" id="cyc:PCC7424_0412"/>
<dbReference type="SUPFAM" id="SSF54534">
    <property type="entry name" value="FKBP-like"/>
    <property type="match status" value="1"/>
</dbReference>
<reference evidence="9" key="1">
    <citation type="journal article" date="2011" name="MBio">
        <title>Novel metabolic attributes of the genus Cyanothece, comprising a group of unicellular nitrogen-fixing Cyanobacteria.</title>
        <authorList>
            <person name="Bandyopadhyay A."/>
            <person name="Elvitigala T."/>
            <person name="Welsh E."/>
            <person name="Stockel J."/>
            <person name="Liberton M."/>
            <person name="Min H."/>
            <person name="Sherman L.A."/>
            <person name="Pakrasi H.B."/>
        </authorList>
    </citation>
    <scope>NUCLEOTIDE SEQUENCE [LARGE SCALE GENOMIC DNA]</scope>
    <source>
        <strain evidence="9">PCC 7424</strain>
    </source>
</reference>
<dbReference type="EMBL" id="CP001291">
    <property type="protein sequence ID" value="ACK68878.1"/>
    <property type="molecule type" value="Genomic_DNA"/>
</dbReference>
<dbReference type="STRING" id="65393.PCC7424_0412"/>